<dbReference type="EMBL" id="CP163302">
    <property type="protein sequence ID" value="XDP47406.1"/>
    <property type="molecule type" value="Genomic_DNA"/>
</dbReference>
<dbReference type="PANTHER" id="PTHR35786">
    <property type="entry name" value="REDOX-SENSING TRANSCRIPTIONAL REPRESSOR REX"/>
    <property type="match status" value="1"/>
</dbReference>
<dbReference type="InterPro" id="IPR036390">
    <property type="entry name" value="WH_DNA-bd_sf"/>
</dbReference>
<reference evidence="10" key="1">
    <citation type="submission" date="2024-07" db="EMBL/GenBank/DDBJ databases">
        <authorList>
            <person name="fu j."/>
        </authorList>
    </citation>
    <scope>NUCLEOTIDE SEQUENCE</scope>
    <source>
        <strain evidence="10">P10A9</strain>
    </source>
</reference>
<evidence type="ECO:0000256" key="3">
    <source>
        <dbReference type="ARBA" id="ARBA00023015"/>
    </source>
</evidence>
<dbReference type="NCBIfam" id="NF003995">
    <property type="entry name" value="PRK05472.2-4"/>
    <property type="match status" value="1"/>
</dbReference>
<dbReference type="GO" id="GO:0045892">
    <property type="term" value="P:negative regulation of DNA-templated transcription"/>
    <property type="evidence" value="ECO:0007669"/>
    <property type="project" value="InterPro"/>
</dbReference>
<dbReference type="GO" id="GO:0003700">
    <property type="term" value="F:DNA-binding transcription factor activity"/>
    <property type="evidence" value="ECO:0007669"/>
    <property type="project" value="UniProtKB-UniRule"/>
</dbReference>
<comment type="similarity">
    <text evidence="7">Belongs to the transcriptional regulatory Rex family.</text>
</comment>
<dbReference type="HAMAP" id="MF_01131">
    <property type="entry name" value="Rex"/>
    <property type="match status" value="1"/>
</dbReference>
<comment type="function">
    <text evidence="7">Modulates transcription in response to changes in cellular NADH/NAD(+) redox state.</text>
</comment>
<dbReference type="InterPro" id="IPR022876">
    <property type="entry name" value="Tscrpt_rep_Rex"/>
</dbReference>
<feature type="DNA-binding region" description="H-T-H motif" evidence="7">
    <location>
        <begin position="31"/>
        <end position="70"/>
    </location>
</feature>
<evidence type="ECO:0000256" key="4">
    <source>
        <dbReference type="ARBA" id="ARBA00023027"/>
    </source>
</evidence>
<dbReference type="AlphaFoldDB" id="A0AB39L983"/>
<accession>A0AB39L983</accession>
<dbReference type="PANTHER" id="PTHR35786:SF1">
    <property type="entry name" value="REDOX-SENSING TRANSCRIPTIONAL REPRESSOR REX 1"/>
    <property type="match status" value="1"/>
</dbReference>
<keyword evidence="2 7" id="KW-0678">Repressor</keyword>
<evidence type="ECO:0000259" key="9">
    <source>
        <dbReference type="SMART" id="SM00881"/>
    </source>
</evidence>
<dbReference type="Gene3D" id="3.40.50.720">
    <property type="entry name" value="NAD(P)-binding Rossmann-like Domain"/>
    <property type="match status" value="1"/>
</dbReference>
<evidence type="ECO:0000256" key="1">
    <source>
        <dbReference type="ARBA" id="ARBA00022490"/>
    </source>
</evidence>
<dbReference type="InterPro" id="IPR003781">
    <property type="entry name" value="CoA-bd"/>
</dbReference>
<evidence type="ECO:0000256" key="5">
    <source>
        <dbReference type="ARBA" id="ARBA00023125"/>
    </source>
</evidence>
<evidence type="ECO:0000256" key="8">
    <source>
        <dbReference type="SAM" id="MobiDB-lite"/>
    </source>
</evidence>
<dbReference type="NCBIfam" id="NF003993">
    <property type="entry name" value="PRK05472.2-2"/>
    <property type="match status" value="1"/>
</dbReference>
<gene>
    <name evidence="7" type="primary">rex</name>
    <name evidence="10" type="ORF">AB5L97_15135</name>
</gene>
<sequence length="263" mass="27615">MVRRASHEGEPSVSLSEGKGLPPAVVARLTVYLRALNSFLADDVDRVSSDALAEASGVSSSTLRKDLSQLGSYGTRGVGYEVENLLTHLSVAMGLTRDWRVAIVGAGNLGRALARYGGFETRGFDVVALLDTDPQIIGNEIGWLRVSDAANLEAVFERTRTNMAVLALPASAAQFVCDRVVAAGVRSILSFAPTILQVPPGVTLRKVDMATELQILAYHAQRGESGGETGQPSAGAPEAVDVAPADIQPPADTRPADMPPPAD</sequence>
<keyword evidence="4 7" id="KW-0520">NAD</keyword>
<organism evidence="10">
    <name type="scientific">Sinomonas puerhi</name>
    <dbReference type="NCBI Taxonomy" id="3238584"/>
    <lineage>
        <taxon>Bacteria</taxon>
        <taxon>Bacillati</taxon>
        <taxon>Actinomycetota</taxon>
        <taxon>Actinomycetes</taxon>
        <taxon>Micrococcales</taxon>
        <taxon>Micrococcaceae</taxon>
        <taxon>Sinomonas</taxon>
    </lineage>
</organism>
<dbReference type="GO" id="GO:0003677">
    <property type="term" value="F:DNA binding"/>
    <property type="evidence" value="ECO:0007669"/>
    <property type="project" value="UniProtKB-UniRule"/>
</dbReference>
<name>A0AB39L983_9MICC</name>
<dbReference type="InterPro" id="IPR036291">
    <property type="entry name" value="NAD(P)-bd_dom_sf"/>
</dbReference>
<keyword evidence="1 7" id="KW-0963">Cytoplasm</keyword>
<feature type="region of interest" description="Disordered" evidence="8">
    <location>
        <begin position="223"/>
        <end position="263"/>
    </location>
</feature>
<dbReference type="InterPro" id="IPR058236">
    <property type="entry name" value="Rex_actinobacterial-type"/>
</dbReference>
<dbReference type="InterPro" id="IPR009718">
    <property type="entry name" value="Rex_DNA-bd_C_dom"/>
</dbReference>
<proteinExistence type="inferred from homology"/>
<evidence type="ECO:0000256" key="2">
    <source>
        <dbReference type="ARBA" id="ARBA00022491"/>
    </source>
</evidence>
<evidence type="ECO:0000256" key="7">
    <source>
        <dbReference type="HAMAP-Rule" id="MF_01131"/>
    </source>
</evidence>
<feature type="domain" description="CoA-binding" evidence="9">
    <location>
        <begin position="94"/>
        <end position="195"/>
    </location>
</feature>
<evidence type="ECO:0000313" key="10">
    <source>
        <dbReference type="EMBL" id="XDP47406.1"/>
    </source>
</evidence>
<dbReference type="Pfam" id="PF02629">
    <property type="entry name" value="CoA_binding"/>
    <property type="match status" value="1"/>
</dbReference>
<protein>
    <recommendedName>
        <fullName evidence="7">Redox-sensing transcriptional repressor Rex</fullName>
    </recommendedName>
</protein>
<dbReference type="GO" id="GO:0005737">
    <property type="term" value="C:cytoplasm"/>
    <property type="evidence" value="ECO:0007669"/>
    <property type="project" value="UniProtKB-SubCell"/>
</dbReference>
<dbReference type="SUPFAM" id="SSF51735">
    <property type="entry name" value="NAD(P)-binding Rossmann-fold domains"/>
    <property type="match status" value="1"/>
</dbReference>
<dbReference type="NCBIfam" id="NF003994">
    <property type="entry name" value="PRK05472.2-3"/>
    <property type="match status" value="1"/>
</dbReference>
<dbReference type="KEGG" id="spue:AB5L97_15135"/>
<comment type="subcellular location">
    <subcellularLocation>
        <location evidence="7">Cytoplasm</location>
    </subcellularLocation>
</comment>
<dbReference type="Gene3D" id="1.10.10.10">
    <property type="entry name" value="Winged helix-like DNA-binding domain superfamily/Winged helix DNA-binding domain"/>
    <property type="match status" value="1"/>
</dbReference>
<dbReference type="GO" id="GO:0051775">
    <property type="term" value="P:response to redox state"/>
    <property type="evidence" value="ECO:0007669"/>
    <property type="project" value="InterPro"/>
</dbReference>
<feature type="binding site" evidence="7">
    <location>
        <begin position="105"/>
        <end position="110"/>
    </location>
    <ligand>
        <name>NAD(+)</name>
        <dbReference type="ChEBI" id="CHEBI:57540"/>
    </ligand>
</feature>
<evidence type="ECO:0000256" key="6">
    <source>
        <dbReference type="ARBA" id="ARBA00023163"/>
    </source>
</evidence>
<dbReference type="SMART" id="SM00881">
    <property type="entry name" value="CoA_binding"/>
    <property type="match status" value="1"/>
</dbReference>
<dbReference type="InterPro" id="IPR036388">
    <property type="entry name" value="WH-like_DNA-bd_sf"/>
</dbReference>
<dbReference type="NCBIfam" id="NF003992">
    <property type="entry name" value="PRK05472.2-1"/>
    <property type="match status" value="1"/>
</dbReference>
<dbReference type="Pfam" id="PF06971">
    <property type="entry name" value="Put_DNA-bind_N"/>
    <property type="match status" value="1"/>
</dbReference>
<comment type="subunit">
    <text evidence="7">Homodimer.</text>
</comment>
<keyword evidence="6 7" id="KW-0804">Transcription</keyword>
<dbReference type="NCBIfam" id="NF003996">
    <property type="entry name" value="PRK05472.2-5"/>
    <property type="match status" value="1"/>
</dbReference>
<keyword evidence="3 7" id="KW-0805">Transcription regulation</keyword>
<dbReference type="SUPFAM" id="SSF46785">
    <property type="entry name" value="Winged helix' DNA-binding domain"/>
    <property type="match status" value="1"/>
</dbReference>
<keyword evidence="5 7" id="KW-0238">DNA-binding</keyword>